<comment type="caution">
    <text evidence="1">The sequence shown here is derived from an EMBL/GenBank/DDBJ whole genome shotgun (WGS) entry which is preliminary data.</text>
</comment>
<protein>
    <recommendedName>
        <fullName evidence="3">DUF2147 domain-containing protein</fullName>
    </recommendedName>
</protein>
<name>A0ABT0RMI4_9SPHN</name>
<sequence length="139" mass="15216">MRVILIAVSGIVLAAAAQRPADFTFDPKPRWTEDPETEKVCEVIARECSGFLKDGSFEGNWGYAELYNADGYLVGLRQVKSTGCKPLDEHMMLGQRHFATLFSKSGPDLDDLTVETAPGTNRDGVRLVKQGETSLSFGC</sequence>
<dbReference type="Proteomes" id="UP001165363">
    <property type="component" value="Unassembled WGS sequence"/>
</dbReference>
<accession>A0ABT0RMI4</accession>
<gene>
    <name evidence="1" type="ORF">LZ536_07650</name>
</gene>
<reference evidence="1" key="1">
    <citation type="submission" date="2022-05" db="EMBL/GenBank/DDBJ databases">
        <authorList>
            <person name="Jo J.-H."/>
            <person name="Im W.-T."/>
        </authorList>
    </citation>
    <scope>NUCLEOTIDE SEQUENCE</scope>
    <source>
        <strain evidence="1">SE158</strain>
    </source>
</reference>
<evidence type="ECO:0008006" key="3">
    <source>
        <dbReference type="Google" id="ProtNLM"/>
    </source>
</evidence>
<evidence type="ECO:0000313" key="2">
    <source>
        <dbReference type="Proteomes" id="UP001165363"/>
    </source>
</evidence>
<organism evidence="1 2">
    <name type="scientific">Sphingomonas alba</name>
    <dbReference type="NCBI Taxonomy" id="2908208"/>
    <lineage>
        <taxon>Bacteria</taxon>
        <taxon>Pseudomonadati</taxon>
        <taxon>Pseudomonadota</taxon>
        <taxon>Alphaproteobacteria</taxon>
        <taxon>Sphingomonadales</taxon>
        <taxon>Sphingomonadaceae</taxon>
        <taxon>Sphingomonas</taxon>
    </lineage>
</organism>
<keyword evidence="2" id="KW-1185">Reference proteome</keyword>
<evidence type="ECO:0000313" key="1">
    <source>
        <dbReference type="EMBL" id="MCL6683773.1"/>
    </source>
</evidence>
<dbReference type="EMBL" id="JAMGBD010000001">
    <property type="protein sequence ID" value="MCL6683773.1"/>
    <property type="molecule type" value="Genomic_DNA"/>
</dbReference>
<dbReference type="RefSeq" id="WP_249847816.1">
    <property type="nucleotide sequence ID" value="NZ_JAMGBD010000001.1"/>
</dbReference>
<proteinExistence type="predicted"/>